<proteinExistence type="predicted"/>
<protein>
    <submittedName>
        <fullName evidence="1">Uncharacterized protein</fullName>
    </submittedName>
</protein>
<evidence type="ECO:0000313" key="1">
    <source>
        <dbReference type="EMBL" id="GHP01598.1"/>
    </source>
</evidence>
<name>A0A830H4P7_9CHLO</name>
<dbReference type="Proteomes" id="UP000660262">
    <property type="component" value="Unassembled WGS sequence"/>
</dbReference>
<gene>
    <name evidence="1" type="ORF">PPROV_000035400</name>
</gene>
<sequence>MMMRTQQPSSSRRASSSYLSRMLLRKAFPIAAVLLLVSVLINIRYTTSLMMMSTITRRDLLALSSSSAEHRRMMATRTNLHARTNQNAMPTSVELPPRRIHGENNSQSFHSRAYATLLTTAHGKSTLKYMTSSLQRDATPGARLHKRLRS</sequence>
<evidence type="ECO:0000313" key="2">
    <source>
        <dbReference type="Proteomes" id="UP000660262"/>
    </source>
</evidence>
<reference evidence="1" key="1">
    <citation type="submission" date="2020-10" db="EMBL/GenBank/DDBJ databases">
        <title>Unveiling of a novel bifunctional photoreceptor, Dualchrome1, isolated from a cosmopolitan green alga.</title>
        <authorList>
            <person name="Suzuki S."/>
            <person name="Kawachi M."/>
        </authorList>
    </citation>
    <scope>NUCLEOTIDE SEQUENCE</scope>
    <source>
        <strain evidence="1">NIES 2893</strain>
    </source>
</reference>
<keyword evidence="2" id="KW-1185">Reference proteome</keyword>
<dbReference type="AlphaFoldDB" id="A0A830H4P7"/>
<dbReference type="EMBL" id="BNJQ01000001">
    <property type="protein sequence ID" value="GHP01598.1"/>
    <property type="molecule type" value="Genomic_DNA"/>
</dbReference>
<organism evidence="1 2">
    <name type="scientific">Pycnococcus provasolii</name>
    <dbReference type="NCBI Taxonomy" id="41880"/>
    <lineage>
        <taxon>Eukaryota</taxon>
        <taxon>Viridiplantae</taxon>
        <taxon>Chlorophyta</taxon>
        <taxon>Pseudoscourfieldiophyceae</taxon>
        <taxon>Pseudoscourfieldiales</taxon>
        <taxon>Pycnococcaceae</taxon>
        <taxon>Pycnococcus</taxon>
    </lineage>
</organism>
<accession>A0A830H4P7</accession>
<comment type="caution">
    <text evidence="1">The sequence shown here is derived from an EMBL/GenBank/DDBJ whole genome shotgun (WGS) entry which is preliminary data.</text>
</comment>